<dbReference type="Pfam" id="PF00096">
    <property type="entry name" value="zf-C2H2"/>
    <property type="match status" value="5"/>
</dbReference>
<feature type="domain" description="C2H2-type" evidence="13">
    <location>
        <begin position="322"/>
        <end position="349"/>
    </location>
</feature>
<evidence type="ECO:0000313" key="14">
    <source>
        <dbReference type="EMBL" id="KAG8538889.1"/>
    </source>
</evidence>
<name>A0AAV6YUK9_ENGPU</name>
<dbReference type="GO" id="GO:0005654">
    <property type="term" value="C:nucleoplasm"/>
    <property type="evidence" value="ECO:0007669"/>
    <property type="project" value="TreeGrafter"/>
</dbReference>
<dbReference type="EMBL" id="WNYA01017809">
    <property type="protein sequence ID" value="KAG8538889.1"/>
    <property type="molecule type" value="Genomic_DNA"/>
</dbReference>
<dbReference type="Proteomes" id="UP000824782">
    <property type="component" value="Unassembled WGS sequence"/>
</dbReference>
<protein>
    <recommendedName>
        <fullName evidence="13">C2H2-type domain-containing protein</fullName>
    </recommendedName>
</protein>
<dbReference type="FunFam" id="3.30.160.60:FF:000358">
    <property type="entry name" value="zinc finger protein 24"/>
    <property type="match status" value="1"/>
</dbReference>
<feature type="domain" description="C2H2-type" evidence="13">
    <location>
        <begin position="350"/>
        <end position="374"/>
    </location>
</feature>
<dbReference type="InterPro" id="IPR013087">
    <property type="entry name" value="Znf_C2H2_type"/>
</dbReference>
<feature type="compositionally biased region" description="Basic and acidic residues" evidence="12">
    <location>
        <begin position="116"/>
        <end position="130"/>
    </location>
</feature>
<keyword evidence="6" id="KW-0862">Zinc</keyword>
<accession>A0AAV6YUK9</accession>
<evidence type="ECO:0000256" key="6">
    <source>
        <dbReference type="ARBA" id="ARBA00022833"/>
    </source>
</evidence>
<keyword evidence="10" id="KW-0539">Nucleus</keyword>
<dbReference type="Gene3D" id="3.30.160.60">
    <property type="entry name" value="Classic Zinc Finger"/>
    <property type="match status" value="5"/>
</dbReference>
<evidence type="ECO:0000256" key="11">
    <source>
        <dbReference type="PROSITE-ProRule" id="PRU00042"/>
    </source>
</evidence>
<reference evidence="14" key="1">
    <citation type="thesis" date="2020" institute="ProQuest LLC" country="789 East Eisenhower Parkway, Ann Arbor, MI, USA">
        <title>Comparative Genomics and Chromosome Evolution.</title>
        <authorList>
            <person name="Mudd A.B."/>
        </authorList>
    </citation>
    <scope>NUCLEOTIDE SEQUENCE</scope>
    <source>
        <strain evidence="14">237g6f4</strain>
        <tissue evidence="14">Blood</tissue>
    </source>
</reference>
<dbReference type="FunFam" id="3.30.160.60:FF:000710">
    <property type="entry name" value="Zinc finger protein 768"/>
    <property type="match status" value="1"/>
</dbReference>
<comment type="caution">
    <text evidence="14">The sequence shown here is derived from an EMBL/GenBank/DDBJ whole genome shotgun (WGS) entry which is preliminary data.</text>
</comment>
<dbReference type="FunFam" id="3.30.160.60:FF:000812">
    <property type="entry name" value="zinc finger protein 23 isoform X2"/>
    <property type="match status" value="1"/>
</dbReference>
<evidence type="ECO:0000256" key="2">
    <source>
        <dbReference type="ARBA" id="ARBA00006991"/>
    </source>
</evidence>
<keyword evidence="8" id="KW-0238">DNA-binding</keyword>
<dbReference type="PANTHER" id="PTHR24399">
    <property type="entry name" value="ZINC FINGER AND BTB DOMAIN-CONTAINING"/>
    <property type="match status" value="1"/>
</dbReference>
<organism evidence="14 15">
    <name type="scientific">Engystomops pustulosus</name>
    <name type="common">Tungara frog</name>
    <name type="synonym">Physalaemus pustulosus</name>
    <dbReference type="NCBI Taxonomy" id="76066"/>
    <lineage>
        <taxon>Eukaryota</taxon>
        <taxon>Metazoa</taxon>
        <taxon>Chordata</taxon>
        <taxon>Craniata</taxon>
        <taxon>Vertebrata</taxon>
        <taxon>Euteleostomi</taxon>
        <taxon>Amphibia</taxon>
        <taxon>Batrachia</taxon>
        <taxon>Anura</taxon>
        <taxon>Neobatrachia</taxon>
        <taxon>Hyloidea</taxon>
        <taxon>Leptodactylidae</taxon>
        <taxon>Leiuperinae</taxon>
        <taxon>Engystomops</taxon>
    </lineage>
</organism>
<keyword evidence="5 11" id="KW-0863">Zinc-finger</keyword>
<proteinExistence type="inferred from homology"/>
<evidence type="ECO:0000256" key="10">
    <source>
        <dbReference type="ARBA" id="ARBA00023242"/>
    </source>
</evidence>
<dbReference type="GO" id="GO:0008270">
    <property type="term" value="F:zinc ion binding"/>
    <property type="evidence" value="ECO:0007669"/>
    <property type="project" value="UniProtKB-KW"/>
</dbReference>
<dbReference type="GO" id="GO:0002682">
    <property type="term" value="P:regulation of immune system process"/>
    <property type="evidence" value="ECO:0007669"/>
    <property type="project" value="TreeGrafter"/>
</dbReference>
<gene>
    <name evidence="14" type="ORF">GDO81_021833</name>
</gene>
<evidence type="ECO:0000259" key="13">
    <source>
        <dbReference type="PROSITE" id="PS50157"/>
    </source>
</evidence>
<feature type="domain" description="C2H2-type" evidence="13">
    <location>
        <begin position="238"/>
        <end position="265"/>
    </location>
</feature>
<keyword evidence="15" id="KW-1185">Reference proteome</keyword>
<evidence type="ECO:0000256" key="12">
    <source>
        <dbReference type="SAM" id="MobiDB-lite"/>
    </source>
</evidence>
<feature type="region of interest" description="Disordered" evidence="12">
    <location>
        <begin position="112"/>
        <end position="140"/>
    </location>
</feature>
<dbReference type="PROSITE" id="PS00028">
    <property type="entry name" value="ZINC_FINGER_C2H2_1"/>
    <property type="match status" value="5"/>
</dbReference>
<keyword evidence="4" id="KW-0677">Repeat</keyword>
<dbReference type="FunFam" id="3.30.160.60:FF:000060">
    <property type="entry name" value="zinc finger protein 436"/>
    <property type="match status" value="1"/>
</dbReference>
<keyword evidence="7" id="KW-0805">Transcription regulation</keyword>
<evidence type="ECO:0000256" key="8">
    <source>
        <dbReference type="ARBA" id="ARBA00023125"/>
    </source>
</evidence>
<dbReference type="GO" id="GO:0001817">
    <property type="term" value="P:regulation of cytokine production"/>
    <property type="evidence" value="ECO:0007669"/>
    <property type="project" value="TreeGrafter"/>
</dbReference>
<evidence type="ECO:0000256" key="5">
    <source>
        <dbReference type="ARBA" id="ARBA00022771"/>
    </source>
</evidence>
<dbReference type="GO" id="GO:0000978">
    <property type="term" value="F:RNA polymerase II cis-regulatory region sequence-specific DNA binding"/>
    <property type="evidence" value="ECO:0007669"/>
    <property type="project" value="TreeGrafter"/>
</dbReference>
<dbReference type="SMART" id="SM00355">
    <property type="entry name" value="ZnF_C2H2"/>
    <property type="match status" value="5"/>
</dbReference>
<dbReference type="AlphaFoldDB" id="A0AAV6YUK9"/>
<evidence type="ECO:0000256" key="4">
    <source>
        <dbReference type="ARBA" id="ARBA00022737"/>
    </source>
</evidence>
<dbReference type="SUPFAM" id="SSF57667">
    <property type="entry name" value="beta-beta-alpha zinc fingers"/>
    <property type="match status" value="3"/>
</dbReference>
<keyword evidence="9" id="KW-0804">Transcription</keyword>
<evidence type="ECO:0000256" key="7">
    <source>
        <dbReference type="ARBA" id="ARBA00023015"/>
    </source>
</evidence>
<feature type="domain" description="C2H2-type" evidence="13">
    <location>
        <begin position="294"/>
        <end position="321"/>
    </location>
</feature>
<feature type="domain" description="C2H2-type" evidence="13">
    <location>
        <begin position="266"/>
        <end position="293"/>
    </location>
</feature>
<dbReference type="InterPro" id="IPR036236">
    <property type="entry name" value="Znf_C2H2_sf"/>
</dbReference>
<comment type="subcellular location">
    <subcellularLocation>
        <location evidence="1">Nucleus</location>
    </subcellularLocation>
</comment>
<evidence type="ECO:0000256" key="9">
    <source>
        <dbReference type="ARBA" id="ARBA00023163"/>
    </source>
</evidence>
<dbReference type="InterPro" id="IPR036051">
    <property type="entry name" value="KRAB_dom_sf"/>
</dbReference>
<evidence type="ECO:0000313" key="15">
    <source>
        <dbReference type="Proteomes" id="UP000824782"/>
    </source>
</evidence>
<evidence type="ECO:0000256" key="3">
    <source>
        <dbReference type="ARBA" id="ARBA00022723"/>
    </source>
</evidence>
<keyword evidence="3" id="KW-0479">Metal-binding</keyword>
<dbReference type="PANTHER" id="PTHR24399:SF76">
    <property type="entry name" value="GASTRULA ZINC FINGER PROTEIN XLCGF46.1 ISOFORM X1"/>
    <property type="match status" value="1"/>
</dbReference>
<evidence type="ECO:0000256" key="1">
    <source>
        <dbReference type="ARBA" id="ARBA00004123"/>
    </source>
</evidence>
<dbReference type="GO" id="GO:0001227">
    <property type="term" value="F:DNA-binding transcription repressor activity, RNA polymerase II-specific"/>
    <property type="evidence" value="ECO:0007669"/>
    <property type="project" value="TreeGrafter"/>
</dbReference>
<dbReference type="PROSITE" id="PS50157">
    <property type="entry name" value="ZINC_FINGER_C2H2_2"/>
    <property type="match status" value="5"/>
</dbReference>
<dbReference type="SUPFAM" id="SSF109640">
    <property type="entry name" value="KRAB domain (Kruppel-associated box)"/>
    <property type="match status" value="1"/>
</dbReference>
<comment type="similarity">
    <text evidence="2">Belongs to the krueppel C2H2-type zinc-finger protein family.</text>
</comment>
<sequence length="374" mass="42457">MCERNKKVKILDLINKILELLSGEVPIRCQDVSVYFSLEEWDYIEGHKDQYKDIMMGDQQDPPSPDGYNVITTSGRCPSPFNTEDCPEENRCIVRDHQGEDLKDVKIEVIDGEEETSVRSDEQCKEKDTDGNISPDPINEESGCNLYTGHLGSTSDCEAEAALVPSGDACNEPDAPRAAPSTCLLCNPSSHKERPIHQDNIYTQSIDHVGGKMFPCWECGKKAELRVQHKILMGEKPFSCSECRKCFSSKANLLQHGRIHTGEKPFRCAECGKCFTWKSSLLDHQRIHTDDPQFRCSECPKSFLHKLSLVKHKRIHTGERPFSCSECGKCFSQRSDFIKHQRIHTGEKPFSCSDCGKCFTQKPHLVRHQMIHKH</sequence>
<dbReference type="FunFam" id="3.30.160.60:FF:001158">
    <property type="entry name" value="zinc finger protein 22"/>
    <property type="match status" value="1"/>
</dbReference>